<dbReference type="Pfam" id="PF00534">
    <property type="entry name" value="Glycos_transf_1"/>
    <property type="match status" value="1"/>
</dbReference>
<keyword evidence="5" id="KW-0808">Transferase</keyword>
<dbReference type="STRING" id="380704.G3Y3Q0"/>
<feature type="domain" description="Glycosyl transferase family 1" evidence="7">
    <location>
        <begin position="476"/>
        <end position="649"/>
    </location>
</feature>
<keyword evidence="6" id="KW-0119">Carbohydrate metabolism</keyword>
<evidence type="ECO:0000313" key="9">
    <source>
        <dbReference type="EMBL" id="EHA23095.1"/>
    </source>
</evidence>
<evidence type="ECO:0000256" key="3">
    <source>
        <dbReference type="ARBA" id="ARBA00022526"/>
    </source>
</evidence>
<dbReference type="InterPro" id="IPR001296">
    <property type="entry name" value="Glyco_trans_1"/>
</dbReference>
<dbReference type="PANTHER" id="PTHR47779:SF1">
    <property type="entry name" value="SYNTHASE (CCG-9), PUTATIVE (AFU_ORTHOLOGUE AFUA_3G12100)-RELATED"/>
    <property type="match status" value="1"/>
</dbReference>
<dbReference type="PANTHER" id="PTHR47779">
    <property type="entry name" value="SYNTHASE (CCG-9), PUTATIVE (AFU_ORTHOLOGUE AFUA_3G12100)-RELATED"/>
    <property type="match status" value="1"/>
</dbReference>
<evidence type="ECO:0000256" key="4">
    <source>
        <dbReference type="ARBA" id="ARBA00022676"/>
    </source>
</evidence>
<sequence length="710" mass="80090">MTTDGIQPFQRRSSFHQLQLSHQFDKNSWEAPPSKTIYAGLSVLFDDDGVTVALAIRDTTYLLDFHQKDIVPQGGRTVCAEITDYVLNQLREYSDERLEKFIGLAMPTSVARRCSTLCSRLWSELDVIPLVLPEESNIGVDHYVDHPVRKSTGWELKSIDEQAESMGRKCVRLFGPENIPLLQVGFLGLVEVDTAFHVRLTNLEDFQKTVTQRTWDAVNYYADDLKNRGTKIAFFSATPQGGGVALMRHALARFSYSLGTDIKWYVPKPRPGVFRITKNNHNILQGVAAPDERLSNEDWDKVIDWINENAKRYWLSPGGPLRPPEEGGADVIIIDDPQMPALIPIAKKLAPNRPVIFRSHIQIRSDLIDQPGSPQADTWSWIWKQVQQADLFISHPVSIFVPKDVPNEMVGYMPASTDWLDGLNKNMREEDVAYYGRVFNSVCRNSGMMTINYPHGKDNSKVIHADLCYYKDANQLTDEYIVQIARFDPSKGIFDVVDSYEKFYRRFTSSLPDRSPPKLLICGHGSVDDPDGTVIYDSVLAHIEKDLPDLSDKICVVRLGPSDQVLNALMSKAKVALQLSTREGFEVKVSEAIHKGTPVIATKAGGIPLQVADKKNGFLVEVGDTDAVAQHLFDLCTDDDLYERTKKFALEHVCDEVSTVGNALNWLYLSSKLSKKEEVKPHKQWINDMARSEAGLEYTTKESRLRRISL</sequence>
<gene>
    <name evidence="9" type="ORF">ASPNIDRAFT_52318</name>
</gene>
<comment type="caution">
    <text evidence="9">The sequence shown here is derived from an EMBL/GenBank/DDBJ whole genome shotgun (WGS) entry which is preliminary data.</text>
</comment>
<reference evidence="9 10" key="1">
    <citation type="journal article" date="2011" name="Genome Res.">
        <title>Comparative genomics of citric-acid-producing Aspergillus niger ATCC 1015 versus enzyme-producing CBS 513.88.</title>
        <authorList>
            <person name="Andersen M.R."/>
            <person name="Salazar M.P."/>
            <person name="Schaap P.J."/>
            <person name="van de Vondervoort P.J."/>
            <person name="Culley D."/>
            <person name="Thykaer J."/>
            <person name="Frisvad J.C."/>
            <person name="Nielsen K.F."/>
            <person name="Albang R."/>
            <person name="Albermann K."/>
            <person name="Berka R.M."/>
            <person name="Braus G.H."/>
            <person name="Braus-Stromeyer S.A."/>
            <person name="Corrochano L.M."/>
            <person name="Dai Z."/>
            <person name="van Dijck P.W."/>
            <person name="Hofmann G."/>
            <person name="Lasure L.L."/>
            <person name="Magnuson J.K."/>
            <person name="Menke H."/>
            <person name="Meijer M."/>
            <person name="Meijer S.L."/>
            <person name="Nielsen J.B."/>
            <person name="Nielsen M.L."/>
            <person name="van Ooyen A.J."/>
            <person name="Pel H.J."/>
            <person name="Poulsen L."/>
            <person name="Samson R.A."/>
            <person name="Stam H."/>
            <person name="Tsang A."/>
            <person name="van den Brink J.M."/>
            <person name="Atkins A."/>
            <person name="Aerts A."/>
            <person name="Shapiro H."/>
            <person name="Pangilinan J."/>
            <person name="Salamov A."/>
            <person name="Lou Y."/>
            <person name="Lindquist E."/>
            <person name="Lucas S."/>
            <person name="Grimwood J."/>
            <person name="Grigoriev I.V."/>
            <person name="Kubicek C.P."/>
            <person name="Martinez D."/>
            <person name="van Peij N.N."/>
            <person name="Roubos J.A."/>
            <person name="Nielsen J."/>
            <person name="Baker S.E."/>
        </authorList>
    </citation>
    <scope>NUCLEOTIDE SEQUENCE [LARGE SCALE GENOMIC DNA]</scope>
    <source>
        <strain evidence="10">ATCC 1015 / CBS 113.46 / FGSC A1144 / LSHB Ac4 / NCTC 3858a / NRRL 328 / USDA 3528.7</strain>
    </source>
</reference>
<name>G3Y3Q0_ASPNA</name>
<dbReference type="Pfam" id="PF21269">
    <property type="entry name" value="TreT_GT1"/>
    <property type="match status" value="1"/>
</dbReference>
<evidence type="ECO:0000256" key="2">
    <source>
        <dbReference type="ARBA" id="ARBA00011738"/>
    </source>
</evidence>
<dbReference type="Gene3D" id="3.40.50.2000">
    <property type="entry name" value="Glycogen Phosphorylase B"/>
    <property type="match status" value="2"/>
</dbReference>
<keyword evidence="3" id="KW-0313">Glucose metabolism</keyword>
<dbReference type="Proteomes" id="UP000009038">
    <property type="component" value="Unassembled WGS sequence"/>
</dbReference>
<evidence type="ECO:0000259" key="8">
    <source>
        <dbReference type="Pfam" id="PF21269"/>
    </source>
</evidence>
<dbReference type="GO" id="GO:0016757">
    <property type="term" value="F:glycosyltransferase activity"/>
    <property type="evidence" value="ECO:0007669"/>
    <property type="project" value="UniProtKB-KW"/>
</dbReference>
<dbReference type="InterPro" id="IPR049438">
    <property type="entry name" value="TreT_GT1"/>
</dbReference>
<evidence type="ECO:0000256" key="1">
    <source>
        <dbReference type="ARBA" id="ARBA00009481"/>
    </source>
</evidence>
<organism evidence="9 10">
    <name type="scientific">Aspergillus niger (strain ATCC 1015 / CBS 113.46 / FGSC A1144 / LSHB Ac4 / NCTC 3858a / NRRL 328 / USDA 3528.7)</name>
    <dbReference type="NCBI Taxonomy" id="380704"/>
    <lineage>
        <taxon>Eukaryota</taxon>
        <taxon>Fungi</taxon>
        <taxon>Dikarya</taxon>
        <taxon>Ascomycota</taxon>
        <taxon>Pezizomycotina</taxon>
        <taxon>Eurotiomycetes</taxon>
        <taxon>Eurotiomycetidae</taxon>
        <taxon>Eurotiales</taxon>
        <taxon>Aspergillaceae</taxon>
        <taxon>Aspergillus</taxon>
        <taxon>Aspergillus subgen. Circumdati</taxon>
    </lineage>
</organism>
<evidence type="ECO:0000313" key="10">
    <source>
        <dbReference type="Proteomes" id="UP000009038"/>
    </source>
</evidence>
<protein>
    <submittedName>
        <fullName evidence="9">Uncharacterized protein</fullName>
    </submittedName>
</protein>
<dbReference type="InterPro" id="IPR052078">
    <property type="entry name" value="Trehalose_Metab_GTase"/>
</dbReference>
<comment type="subunit">
    <text evidence="2">Homodimer.</text>
</comment>
<feature type="domain" description="Trehalose synthase N-terminal" evidence="8">
    <location>
        <begin position="235"/>
        <end position="396"/>
    </location>
</feature>
<dbReference type="AlphaFoldDB" id="G3Y3Q0"/>
<keyword evidence="4" id="KW-0328">Glycosyltransferase</keyword>
<evidence type="ECO:0000256" key="6">
    <source>
        <dbReference type="ARBA" id="ARBA00023277"/>
    </source>
</evidence>
<dbReference type="SUPFAM" id="SSF53756">
    <property type="entry name" value="UDP-Glycosyltransferase/glycogen phosphorylase"/>
    <property type="match status" value="1"/>
</dbReference>
<dbReference type="HOGENOM" id="CLU_011001_2_0_1"/>
<dbReference type="OrthoDB" id="937291at2759"/>
<dbReference type="GO" id="GO:0006006">
    <property type="term" value="P:glucose metabolic process"/>
    <property type="evidence" value="ECO:0007669"/>
    <property type="project" value="UniProtKB-KW"/>
</dbReference>
<evidence type="ECO:0000256" key="5">
    <source>
        <dbReference type="ARBA" id="ARBA00022679"/>
    </source>
</evidence>
<dbReference type="EMBL" id="ACJE01000010">
    <property type="protein sequence ID" value="EHA23095.1"/>
    <property type="molecule type" value="Genomic_DNA"/>
</dbReference>
<comment type="similarity">
    <text evidence="1">Belongs to the glycosyltransferase group 1 family. Glycosyltransferase 4 subfamily.</text>
</comment>
<proteinExistence type="inferred from homology"/>
<evidence type="ECO:0000259" key="7">
    <source>
        <dbReference type="Pfam" id="PF00534"/>
    </source>
</evidence>
<accession>G3Y3Q0</accession>